<feature type="coiled-coil region" evidence="6">
    <location>
        <begin position="322"/>
        <end position="349"/>
    </location>
</feature>
<dbReference type="AlphaFoldDB" id="A0A7S4E0E9"/>
<dbReference type="InterPro" id="IPR029061">
    <property type="entry name" value="THDP-binding"/>
</dbReference>
<dbReference type="GO" id="GO:0004739">
    <property type="term" value="F:pyruvate dehydrogenase (acetyl-transferring) activity"/>
    <property type="evidence" value="ECO:0007669"/>
    <property type="project" value="UniProtKB-UniRule"/>
</dbReference>
<dbReference type="Pfam" id="PF00676">
    <property type="entry name" value="E1_dh"/>
    <property type="match status" value="1"/>
</dbReference>
<comment type="function">
    <text evidence="5">The pyruvate dehydrogenase complex catalyzes the overall conversion of pyruvate to acetyl-CoA and CO(2).</text>
</comment>
<dbReference type="EC" id="1.2.4.1" evidence="5"/>
<evidence type="ECO:0000256" key="6">
    <source>
        <dbReference type="SAM" id="Coils"/>
    </source>
</evidence>
<keyword evidence="4 5" id="KW-0670">Pyruvate</keyword>
<evidence type="ECO:0000256" key="4">
    <source>
        <dbReference type="ARBA" id="ARBA00023317"/>
    </source>
</evidence>
<dbReference type="PANTHER" id="PTHR11516:SF60">
    <property type="entry name" value="PYRUVATE DEHYDROGENASE E1 COMPONENT SUBUNIT ALPHA"/>
    <property type="match status" value="1"/>
</dbReference>
<dbReference type="Gene3D" id="3.40.50.970">
    <property type="match status" value="1"/>
</dbReference>
<dbReference type="EMBL" id="HBIV01047879">
    <property type="protein sequence ID" value="CAE0681501.1"/>
    <property type="molecule type" value="Transcribed_RNA"/>
</dbReference>
<dbReference type="SUPFAM" id="SSF52518">
    <property type="entry name" value="Thiamin diphosphate-binding fold (THDP-binding)"/>
    <property type="match status" value="1"/>
</dbReference>
<dbReference type="NCBIfam" id="TIGR03182">
    <property type="entry name" value="PDH_E1_alph_y"/>
    <property type="match status" value="1"/>
</dbReference>
<dbReference type="FunFam" id="3.40.50.970:FF:000013">
    <property type="entry name" value="Pyruvate dehydrogenase E1 component subunit alpha"/>
    <property type="match status" value="1"/>
</dbReference>
<gene>
    <name evidence="8" type="ORF">LGLO00237_LOCUS33288</name>
</gene>
<comment type="cofactor">
    <cofactor evidence="1 5">
        <name>thiamine diphosphate</name>
        <dbReference type="ChEBI" id="CHEBI:58937"/>
    </cofactor>
</comment>
<keyword evidence="6" id="KW-0175">Coiled coil</keyword>
<protein>
    <recommendedName>
        <fullName evidence="5">Pyruvate dehydrogenase E1 component subunit alpha</fullName>
        <ecNumber evidence="5">1.2.4.1</ecNumber>
    </recommendedName>
</protein>
<evidence type="ECO:0000256" key="1">
    <source>
        <dbReference type="ARBA" id="ARBA00001964"/>
    </source>
</evidence>
<dbReference type="InterPro" id="IPR001017">
    <property type="entry name" value="DH_E1"/>
</dbReference>
<keyword evidence="2 5" id="KW-0560">Oxidoreductase</keyword>
<proteinExistence type="predicted"/>
<evidence type="ECO:0000313" key="8">
    <source>
        <dbReference type="EMBL" id="CAE0681501.1"/>
    </source>
</evidence>
<evidence type="ECO:0000256" key="3">
    <source>
        <dbReference type="ARBA" id="ARBA00023052"/>
    </source>
</evidence>
<comment type="catalytic activity">
    <reaction evidence="5">
        <text>N(6)-[(R)-lipoyl]-L-lysyl-[protein] + pyruvate + H(+) = N(6)-[(R)-S(8)-acetyldihydrolipoyl]-L-lysyl-[protein] + CO2</text>
        <dbReference type="Rhea" id="RHEA:19189"/>
        <dbReference type="Rhea" id="RHEA-COMP:10474"/>
        <dbReference type="Rhea" id="RHEA-COMP:10478"/>
        <dbReference type="ChEBI" id="CHEBI:15361"/>
        <dbReference type="ChEBI" id="CHEBI:15378"/>
        <dbReference type="ChEBI" id="CHEBI:16526"/>
        <dbReference type="ChEBI" id="CHEBI:83099"/>
        <dbReference type="ChEBI" id="CHEBI:83111"/>
        <dbReference type="EC" id="1.2.4.1"/>
    </reaction>
</comment>
<dbReference type="InterPro" id="IPR017597">
    <property type="entry name" value="Pyrv_DH_E1_asu_subgrp-y"/>
</dbReference>
<accession>A0A7S4E0E9</accession>
<dbReference type="InterPro" id="IPR050642">
    <property type="entry name" value="PDH_E1_Alpha_Subunit"/>
</dbReference>
<keyword evidence="3 5" id="KW-0786">Thiamine pyrophosphate</keyword>
<sequence>MRTSATARVSRMAMRAMSSDTATFEFTPFKGFKLDEIPDNKIEASKDECIGYFREMSKYRRFEIMADTLYKQRLIRGFCHLYDGQEAIITGLESVLTYEDSLITSYRCHAHQMSRGDTPANTYAELLGRDMGCSKGKGGSMHMYNKKNNFFGGNGIVGAQVPLGAGLAFAHKYRNDGGVSVAMYGDGAANQGQVYEAANMAALWKLPCIFVCENNQYGMGTSVERHAFNSEFYTRGSYVPGLWIDGMDVLSVKKGFEFAAQYCRDGNGPLFVECQTYRYHGHSMSDPGISYRTREEVQSVRKGRDCIENMRNLILDQGWAEAAELKAIEKEIRKEIDEAVKEAKAAKELAPEKLTEDIFYNEVPKFIRMIDEQTSLHQ</sequence>
<dbReference type="PANTHER" id="PTHR11516">
    <property type="entry name" value="PYRUVATE DEHYDROGENASE E1 COMPONENT, ALPHA SUBUNIT BACTERIAL AND ORGANELLAR"/>
    <property type="match status" value="1"/>
</dbReference>
<reference evidence="8" key="1">
    <citation type="submission" date="2021-01" db="EMBL/GenBank/DDBJ databases">
        <authorList>
            <person name="Corre E."/>
            <person name="Pelletier E."/>
            <person name="Niang G."/>
            <person name="Scheremetjew M."/>
            <person name="Finn R."/>
            <person name="Kale V."/>
            <person name="Holt S."/>
            <person name="Cochrane G."/>
            <person name="Meng A."/>
            <person name="Brown T."/>
            <person name="Cohen L."/>
        </authorList>
    </citation>
    <scope>NUCLEOTIDE SEQUENCE</scope>
    <source>
        <strain evidence="8">CCCM811</strain>
    </source>
</reference>
<dbReference type="GO" id="GO:0006086">
    <property type="term" value="P:pyruvate decarboxylation to acetyl-CoA"/>
    <property type="evidence" value="ECO:0007669"/>
    <property type="project" value="InterPro"/>
</dbReference>
<evidence type="ECO:0000256" key="5">
    <source>
        <dbReference type="RuleBase" id="RU361139"/>
    </source>
</evidence>
<name>A0A7S4E0E9_9EUKA</name>
<dbReference type="CDD" id="cd02000">
    <property type="entry name" value="TPP_E1_PDC_ADC_BCADC"/>
    <property type="match status" value="1"/>
</dbReference>
<feature type="domain" description="Dehydrogenase E1 component" evidence="7">
    <location>
        <begin position="55"/>
        <end position="351"/>
    </location>
</feature>
<organism evidence="8">
    <name type="scientific">Lotharella globosa</name>
    <dbReference type="NCBI Taxonomy" id="91324"/>
    <lineage>
        <taxon>Eukaryota</taxon>
        <taxon>Sar</taxon>
        <taxon>Rhizaria</taxon>
        <taxon>Cercozoa</taxon>
        <taxon>Chlorarachniophyceae</taxon>
        <taxon>Lotharella</taxon>
    </lineage>
</organism>
<evidence type="ECO:0000259" key="7">
    <source>
        <dbReference type="Pfam" id="PF00676"/>
    </source>
</evidence>
<evidence type="ECO:0000256" key="2">
    <source>
        <dbReference type="ARBA" id="ARBA00023002"/>
    </source>
</evidence>